<dbReference type="InterPro" id="IPR022791">
    <property type="entry name" value="L-PG_synthase/AglD"/>
</dbReference>
<dbReference type="STRING" id="360411.AC812_15870"/>
<comment type="subcellular location">
    <subcellularLocation>
        <location evidence="1">Cell membrane</location>
        <topology evidence="1">Multi-pass membrane protein</topology>
    </subcellularLocation>
</comment>
<dbReference type="Proteomes" id="UP000050514">
    <property type="component" value="Unassembled WGS sequence"/>
</dbReference>
<evidence type="ECO:0000256" key="5">
    <source>
        <dbReference type="ARBA" id="ARBA00023136"/>
    </source>
</evidence>
<evidence type="ECO:0000313" key="8">
    <source>
        <dbReference type="Proteomes" id="UP000050514"/>
    </source>
</evidence>
<keyword evidence="5 6" id="KW-0472">Membrane</keyword>
<dbReference type="AlphaFoldDB" id="A0A0P6XRN5"/>
<feature type="transmembrane region" description="Helical" evidence="6">
    <location>
        <begin position="153"/>
        <end position="171"/>
    </location>
</feature>
<evidence type="ECO:0000256" key="4">
    <source>
        <dbReference type="ARBA" id="ARBA00022989"/>
    </source>
</evidence>
<feature type="transmembrane region" description="Helical" evidence="6">
    <location>
        <begin position="45"/>
        <end position="66"/>
    </location>
</feature>
<keyword evidence="4 6" id="KW-1133">Transmembrane helix</keyword>
<gene>
    <name evidence="7" type="ORF">AC812_15870</name>
</gene>
<keyword evidence="3 6" id="KW-0812">Transmembrane</keyword>
<feature type="transmembrane region" description="Helical" evidence="6">
    <location>
        <begin position="126"/>
        <end position="147"/>
    </location>
</feature>
<accession>A0A0P6XRN5</accession>
<evidence type="ECO:0000256" key="1">
    <source>
        <dbReference type="ARBA" id="ARBA00004651"/>
    </source>
</evidence>
<evidence type="ECO:0000256" key="2">
    <source>
        <dbReference type="ARBA" id="ARBA00022475"/>
    </source>
</evidence>
<evidence type="ECO:0008006" key="9">
    <source>
        <dbReference type="Google" id="ProtNLM"/>
    </source>
</evidence>
<keyword evidence="8" id="KW-1185">Reference proteome</keyword>
<name>A0A0P6XRN5_9CHLR</name>
<feature type="transmembrane region" description="Helical" evidence="6">
    <location>
        <begin position="240"/>
        <end position="260"/>
    </location>
</feature>
<proteinExistence type="predicted"/>
<evidence type="ECO:0000313" key="7">
    <source>
        <dbReference type="EMBL" id="KPL72313.1"/>
    </source>
</evidence>
<comment type="caution">
    <text evidence="7">The sequence shown here is derived from an EMBL/GenBank/DDBJ whole genome shotgun (WGS) entry which is preliminary data.</text>
</comment>
<evidence type="ECO:0000256" key="3">
    <source>
        <dbReference type="ARBA" id="ARBA00022692"/>
    </source>
</evidence>
<reference evidence="7 8" key="1">
    <citation type="submission" date="2015-07" db="EMBL/GenBank/DDBJ databases">
        <title>Draft genome of Bellilinea caldifistulae DSM 17877.</title>
        <authorList>
            <person name="Hemp J."/>
            <person name="Ward L.M."/>
            <person name="Pace L.A."/>
            <person name="Fischer W.W."/>
        </authorList>
    </citation>
    <scope>NUCLEOTIDE SEQUENCE [LARGE SCALE GENOMIC DNA]</scope>
    <source>
        <strain evidence="7 8">GOMI-1</strain>
    </source>
</reference>
<evidence type="ECO:0000256" key="6">
    <source>
        <dbReference type="SAM" id="Phobius"/>
    </source>
</evidence>
<organism evidence="7 8">
    <name type="scientific">Bellilinea caldifistulae</name>
    <dbReference type="NCBI Taxonomy" id="360411"/>
    <lineage>
        <taxon>Bacteria</taxon>
        <taxon>Bacillati</taxon>
        <taxon>Chloroflexota</taxon>
        <taxon>Anaerolineae</taxon>
        <taxon>Anaerolineales</taxon>
        <taxon>Anaerolineaceae</taxon>
        <taxon>Bellilinea</taxon>
    </lineage>
</organism>
<feature type="transmembrane region" description="Helical" evidence="6">
    <location>
        <begin position="197"/>
        <end position="220"/>
    </location>
</feature>
<protein>
    <recommendedName>
        <fullName evidence="9">Flippase-like domain-containing protein</fullName>
    </recommendedName>
</protein>
<keyword evidence="2" id="KW-1003">Cell membrane</keyword>
<dbReference type="Pfam" id="PF03706">
    <property type="entry name" value="LPG_synthase_TM"/>
    <property type="match status" value="1"/>
</dbReference>
<sequence length="309" mass="35636">MQNYKPGFENKSSRLRFQQLGIWLGLFLFLLQVYQSVQKLLQSKIIFQFSSLSILALFLGLSFNFLQMLNWKLILSGLGIIIPLKETLKNFPRTFLPRYIPGSIWGYLSRGEWLLTNFNVSHKMNIYSSLLEVIIPLSASLFLLSGSFLKFNFLLYLVLAVIILFGFWLVFEFSRKRIFPRLGFSDEKNYFSFRRWLLGNFIFSVNWILMGLMTLFLVTIFNNPNNQLSIWSVQNVWNATLAYCTAWLGGFLVLFVPAGMGVREILFRLVLEQLMGISSDIALLVAVAARFISLLSEGVWLIVGILIKD</sequence>
<dbReference type="EMBL" id="LGHJ01000024">
    <property type="protein sequence ID" value="KPL72313.1"/>
    <property type="molecule type" value="Genomic_DNA"/>
</dbReference>
<feature type="transmembrane region" description="Helical" evidence="6">
    <location>
        <begin position="281"/>
        <end position="307"/>
    </location>
</feature>